<evidence type="ECO:0000256" key="3">
    <source>
        <dbReference type="ARBA" id="ARBA00023163"/>
    </source>
</evidence>
<evidence type="ECO:0000256" key="2">
    <source>
        <dbReference type="ARBA" id="ARBA00023125"/>
    </source>
</evidence>
<dbReference type="GO" id="GO:0003677">
    <property type="term" value="F:DNA binding"/>
    <property type="evidence" value="ECO:0007669"/>
    <property type="project" value="UniProtKB-UniRule"/>
</dbReference>
<evidence type="ECO:0000256" key="4">
    <source>
        <dbReference type="PROSITE-ProRule" id="PRU00335"/>
    </source>
</evidence>
<dbReference type="Pfam" id="PF00440">
    <property type="entry name" value="TetR_N"/>
    <property type="match status" value="1"/>
</dbReference>
<evidence type="ECO:0000313" key="7">
    <source>
        <dbReference type="Proteomes" id="UP000053690"/>
    </source>
</evidence>
<sequence>MKASDTREKIVTAADKLIYERGFDFTSFADIASVVGISRGNFYYHFKTKDEILDAVIERRIRDRSKMLGGWVEAGHSPKQCVANFIRILLMNNQKIRSYGCPVGTLFLELSKLNHPGESGARDLFDLFRVWLARRFKEMGREDDADALAMHILARSQGAATLANAYPDEPFLEQEVQQMLAWLDAVADGAIIKT</sequence>
<keyword evidence="7" id="KW-1185">Reference proteome</keyword>
<keyword evidence="2 4" id="KW-0238">DNA-binding</keyword>
<dbReference type="PANTHER" id="PTHR47506">
    <property type="entry name" value="TRANSCRIPTIONAL REGULATORY PROTEIN"/>
    <property type="match status" value="1"/>
</dbReference>
<protein>
    <submittedName>
        <fullName evidence="6">Transcriptional regulator</fullName>
    </submittedName>
</protein>
<dbReference type="InterPro" id="IPR036271">
    <property type="entry name" value="Tet_transcr_reg_TetR-rel_C_sf"/>
</dbReference>
<dbReference type="InterPro" id="IPR009057">
    <property type="entry name" value="Homeodomain-like_sf"/>
</dbReference>
<comment type="caution">
    <text evidence="6">The sequence shown here is derived from an EMBL/GenBank/DDBJ whole genome shotgun (WGS) entry which is preliminary data.</text>
</comment>
<dbReference type="InterPro" id="IPR001647">
    <property type="entry name" value="HTH_TetR"/>
</dbReference>
<dbReference type="PRINTS" id="PR00455">
    <property type="entry name" value="HTHTETR"/>
</dbReference>
<keyword evidence="1" id="KW-0805">Transcription regulation</keyword>
<evidence type="ECO:0000256" key="1">
    <source>
        <dbReference type="ARBA" id="ARBA00023015"/>
    </source>
</evidence>
<organism evidence="6 7">
    <name type="scientific">Ruegeria profundi</name>
    <dbReference type="NCBI Taxonomy" id="1685378"/>
    <lineage>
        <taxon>Bacteria</taxon>
        <taxon>Pseudomonadati</taxon>
        <taxon>Pseudomonadota</taxon>
        <taxon>Alphaproteobacteria</taxon>
        <taxon>Rhodobacterales</taxon>
        <taxon>Roseobacteraceae</taxon>
        <taxon>Ruegeria</taxon>
    </lineage>
</organism>
<accession>A0A0X3TZF5</accession>
<dbReference type="SUPFAM" id="SSF48498">
    <property type="entry name" value="Tetracyclin repressor-like, C-terminal domain"/>
    <property type="match status" value="1"/>
</dbReference>
<reference evidence="7" key="1">
    <citation type="submission" date="2015-12" db="EMBL/GenBank/DDBJ databases">
        <authorList>
            <person name="Zhang G."/>
            <person name="Stingl U."/>
        </authorList>
    </citation>
    <scope>NUCLEOTIDE SEQUENCE [LARGE SCALE GENOMIC DNA]</scope>
    <source>
        <strain evidence="7">ZGT108</strain>
    </source>
</reference>
<dbReference type="EMBL" id="LQBP01000002">
    <property type="protein sequence ID" value="KUJ81087.1"/>
    <property type="molecule type" value="Genomic_DNA"/>
</dbReference>
<dbReference type="PROSITE" id="PS50977">
    <property type="entry name" value="HTH_TETR_2"/>
    <property type="match status" value="1"/>
</dbReference>
<feature type="DNA-binding region" description="H-T-H motif" evidence="4">
    <location>
        <begin position="27"/>
        <end position="46"/>
    </location>
</feature>
<dbReference type="STRING" id="1685378.AVO44_04240"/>
<feature type="domain" description="HTH tetR-type" evidence="5">
    <location>
        <begin position="4"/>
        <end position="64"/>
    </location>
</feature>
<dbReference type="OrthoDB" id="9811084at2"/>
<dbReference type="SUPFAM" id="SSF46689">
    <property type="entry name" value="Homeodomain-like"/>
    <property type="match status" value="1"/>
</dbReference>
<name>A0A0X3TZF5_9RHOB</name>
<dbReference type="Proteomes" id="UP000053690">
    <property type="component" value="Unassembled WGS sequence"/>
</dbReference>
<dbReference type="PANTHER" id="PTHR47506:SF1">
    <property type="entry name" value="HTH-TYPE TRANSCRIPTIONAL REGULATOR YJDC"/>
    <property type="match status" value="1"/>
</dbReference>
<proteinExistence type="predicted"/>
<dbReference type="RefSeq" id="WP_068333068.1">
    <property type="nucleotide sequence ID" value="NZ_LQBP01000002.1"/>
</dbReference>
<gene>
    <name evidence="6" type="ORF">AVO44_04240</name>
</gene>
<evidence type="ECO:0000313" key="6">
    <source>
        <dbReference type="EMBL" id="KUJ81087.1"/>
    </source>
</evidence>
<keyword evidence="3" id="KW-0804">Transcription</keyword>
<dbReference type="Gene3D" id="1.10.357.10">
    <property type="entry name" value="Tetracycline Repressor, domain 2"/>
    <property type="match status" value="1"/>
</dbReference>
<dbReference type="InterPro" id="IPR054156">
    <property type="entry name" value="YxaF_TetR_C"/>
</dbReference>
<dbReference type="AlphaFoldDB" id="A0A0X3TZF5"/>
<dbReference type="Pfam" id="PF21993">
    <property type="entry name" value="TetR_C_13_2"/>
    <property type="match status" value="1"/>
</dbReference>
<evidence type="ECO:0000259" key="5">
    <source>
        <dbReference type="PROSITE" id="PS50977"/>
    </source>
</evidence>